<dbReference type="AlphaFoldDB" id="A0A2I1M560"/>
<dbReference type="PANTHER" id="PTHR43663:SF1">
    <property type="entry name" value="CHROMATE TRANSPORTER"/>
    <property type="match status" value="1"/>
</dbReference>
<dbReference type="GO" id="GO:0005886">
    <property type="term" value="C:plasma membrane"/>
    <property type="evidence" value="ECO:0007669"/>
    <property type="project" value="UniProtKB-SubCell"/>
</dbReference>
<feature type="transmembrane region" description="Helical" evidence="7">
    <location>
        <begin position="7"/>
        <end position="26"/>
    </location>
</feature>
<keyword evidence="6 7" id="KW-0472">Membrane</keyword>
<proteinExistence type="inferred from homology"/>
<evidence type="ECO:0000313" key="9">
    <source>
        <dbReference type="Proteomes" id="UP000234335"/>
    </source>
</evidence>
<feature type="transmembrane region" description="Helical" evidence="7">
    <location>
        <begin position="168"/>
        <end position="185"/>
    </location>
</feature>
<name>A0A2I1M560_9FIRM</name>
<gene>
    <name evidence="8" type="ORF">CYJ34_08135</name>
</gene>
<feature type="transmembrane region" description="Helical" evidence="7">
    <location>
        <begin position="146"/>
        <end position="163"/>
    </location>
</feature>
<dbReference type="PANTHER" id="PTHR43663">
    <property type="entry name" value="CHROMATE TRANSPORT PROTEIN-RELATED"/>
    <property type="match status" value="1"/>
</dbReference>
<comment type="similarity">
    <text evidence="2">Belongs to the chromate ion transporter (CHR) (TC 2.A.51) family.</text>
</comment>
<feature type="transmembrane region" description="Helical" evidence="7">
    <location>
        <begin position="68"/>
        <end position="92"/>
    </location>
</feature>
<evidence type="ECO:0000256" key="6">
    <source>
        <dbReference type="ARBA" id="ARBA00023136"/>
    </source>
</evidence>
<evidence type="ECO:0000313" key="8">
    <source>
        <dbReference type="EMBL" id="PKZ15249.1"/>
    </source>
</evidence>
<dbReference type="InterPro" id="IPR052518">
    <property type="entry name" value="CHR_Transporter"/>
</dbReference>
<evidence type="ECO:0000256" key="7">
    <source>
        <dbReference type="SAM" id="Phobius"/>
    </source>
</evidence>
<protein>
    <submittedName>
        <fullName evidence="8">Chromate transporter</fullName>
    </submittedName>
</protein>
<dbReference type="GO" id="GO:0015109">
    <property type="term" value="F:chromate transmembrane transporter activity"/>
    <property type="evidence" value="ECO:0007669"/>
    <property type="project" value="InterPro"/>
</dbReference>
<reference evidence="8 9" key="1">
    <citation type="submission" date="2017-12" db="EMBL/GenBank/DDBJ databases">
        <title>Phylogenetic diversity of female urinary microbiome.</title>
        <authorList>
            <person name="Thomas-White K."/>
            <person name="Wolfe A.J."/>
        </authorList>
    </citation>
    <scope>NUCLEOTIDE SEQUENCE [LARGE SCALE GENOMIC DNA]</scope>
    <source>
        <strain evidence="8 9">UMB0119</strain>
    </source>
</reference>
<keyword evidence="9" id="KW-1185">Reference proteome</keyword>
<organism evidence="8 9">
    <name type="scientific">Anaerococcus octavius</name>
    <dbReference type="NCBI Taxonomy" id="54007"/>
    <lineage>
        <taxon>Bacteria</taxon>
        <taxon>Bacillati</taxon>
        <taxon>Bacillota</taxon>
        <taxon>Tissierellia</taxon>
        <taxon>Tissierellales</taxon>
        <taxon>Peptoniphilaceae</taxon>
        <taxon>Anaerococcus</taxon>
    </lineage>
</organism>
<dbReference type="RefSeq" id="WP_101540782.1">
    <property type="nucleotide sequence ID" value="NZ_CALTZC010000052.1"/>
</dbReference>
<evidence type="ECO:0000256" key="1">
    <source>
        <dbReference type="ARBA" id="ARBA00004651"/>
    </source>
</evidence>
<keyword evidence="4 7" id="KW-0812">Transmembrane</keyword>
<evidence type="ECO:0000256" key="4">
    <source>
        <dbReference type="ARBA" id="ARBA00022692"/>
    </source>
</evidence>
<comment type="caution">
    <text evidence="8">The sequence shown here is derived from an EMBL/GenBank/DDBJ whole genome shotgun (WGS) entry which is preliminary data.</text>
</comment>
<dbReference type="InterPro" id="IPR003370">
    <property type="entry name" value="Chromate_transpt"/>
</dbReference>
<comment type="subcellular location">
    <subcellularLocation>
        <location evidence="1">Cell membrane</location>
        <topology evidence="1">Multi-pass membrane protein</topology>
    </subcellularLocation>
</comment>
<evidence type="ECO:0000256" key="3">
    <source>
        <dbReference type="ARBA" id="ARBA00022475"/>
    </source>
</evidence>
<keyword evidence="5 7" id="KW-1133">Transmembrane helix</keyword>
<feature type="transmembrane region" description="Helical" evidence="7">
    <location>
        <begin position="113"/>
        <end position="134"/>
    </location>
</feature>
<sequence>MLRLIWEFFKTGLFAIGGGMATIPFLQEMSKHFGWFSQEDLLDMIAVSESTPGAIGINISTFAGYKSYGVFGAILATIALITGPIIITLIIARMMAKFKSSKLVHDMFETIRPATAGLILGAMSSVIILTLFNVPLFEQTGNLGDLIRMVPFVLFAIYLFVLIKFKKVHPLAIIGISAVIGVVFSL</sequence>
<accession>A0A2I1M560</accession>
<dbReference type="EMBL" id="PKGS01000007">
    <property type="protein sequence ID" value="PKZ15249.1"/>
    <property type="molecule type" value="Genomic_DNA"/>
</dbReference>
<keyword evidence="3" id="KW-1003">Cell membrane</keyword>
<evidence type="ECO:0000256" key="5">
    <source>
        <dbReference type="ARBA" id="ARBA00022989"/>
    </source>
</evidence>
<dbReference type="Proteomes" id="UP000234335">
    <property type="component" value="Unassembled WGS sequence"/>
</dbReference>
<dbReference type="Pfam" id="PF02417">
    <property type="entry name" value="Chromate_transp"/>
    <property type="match status" value="1"/>
</dbReference>
<evidence type="ECO:0000256" key="2">
    <source>
        <dbReference type="ARBA" id="ARBA00005262"/>
    </source>
</evidence>